<evidence type="ECO:0000313" key="5">
    <source>
        <dbReference type="EMBL" id="KAF7166123.1"/>
    </source>
</evidence>
<accession>A0A8H6UA21</accession>
<evidence type="ECO:0000259" key="3">
    <source>
        <dbReference type="PROSITE" id="PS51462"/>
    </source>
</evidence>
<keyword evidence="6" id="KW-1185">Reference proteome</keyword>
<dbReference type="EMBL" id="JACBAF010002150">
    <property type="protein sequence ID" value="KAF7166123.1"/>
    <property type="molecule type" value="Genomic_DNA"/>
</dbReference>
<evidence type="ECO:0000256" key="1">
    <source>
        <dbReference type="ARBA" id="ARBA00006328"/>
    </source>
</evidence>
<protein>
    <recommendedName>
        <fullName evidence="3">Nudix hydrolase domain-containing protein</fullName>
    </recommendedName>
</protein>
<dbReference type="InterPro" id="IPR015797">
    <property type="entry name" value="NUDIX_hydrolase-like_dom_sf"/>
</dbReference>
<dbReference type="CDD" id="cd05251">
    <property type="entry name" value="NmrA_like_SDR_a"/>
    <property type="match status" value="1"/>
</dbReference>
<gene>
    <name evidence="4" type="ORF">CNMCM5793_000752</name>
    <name evidence="5" type="ORF">CNMCM6106_002081</name>
</gene>
<dbReference type="PANTHER" id="PTHR42748">
    <property type="entry name" value="NITROGEN METABOLITE REPRESSION PROTEIN NMRA FAMILY MEMBER"/>
    <property type="match status" value="1"/>
</dbReference>
<dbReference type="Pfam" id="PF05368">
    <property type="entry name" value="NmrA"/>
    <property type="match status" value="1"/>
</dbReference>
<dbReference type="InterPro" id="IPR013120">
    <property type="entry name" value="FAR_NAD-bd"/>
</dbReference>
<dbReference type="CDD" id="cd03676">
    <property type="entry name" value="NUDIX_Tnr3_like"/>
    <property type="match status" value="1"/>
</dbReference>
<evidence type="ECO:0000313" key="4">
    <source>
        <dbReference type="EMBL" id="KAF7114982.1"/>
    </source>
</evidence>
<dbReference type="EMBL" id="JACBAD010002120">
    <property type="protein sequence ID" value="KAF7114982.1"/>
    <property type="molecule type" value="Genomic_DNA"/>
</dbReference>
<dbReference type="Pfam" id="PF00293">
    <property type="entry name" value="NUDIX"/>
    <property type="match status" value="1"/>
</dbReference>
<dbReference type="PANTHER" id="PTHR42748:SF31">
    <property type="entry name" value="NMRA-LIKE DOMAIN-CONTAINING PROTEIN-RELATED"/>
    <property type="match status" value="1"/>
</dbReference>
<dbReference type="Pfam" id="PF07993">
    <property type="entry name" value="NAD_binding_4"/>
    <property type="match status" value="1"/>
</dbReference>
<dbReference type="Gene3D" id="3.40.50.720">
    <property type="entry name" value="NAD(P)-binding Rossmann-like Domain"/>
    <property type="match status" value="2"/>
</dbReference>
<reference evidence="4" key="1">
    <citation type="submission" date="2020-06" db="EMBL/GenBank/DDBJ databases">
        <title>Draft genome sequences of strains closely related to Aspergillus parafelis and Aspergillus hiratsukae.</title>
        <authorList>
            <person name="Dos Santos R.A.C."/>
            <person name="Rivero-Menendez O."/>
            <person name="Steenwyk J.L."/>
            <person name="Mead M.E."/>
            <person name="Goldman G.H."/>
            <person name="Alastruey-Izquierdo A."/>
            <person name="Rokas A."/>
        </authorList>
    </citation>
    <scope>NUCLEOTIDE SEQUENCE</scope>
    <source>
        <strain evidence="4">CNM-CM5793</strain>
        <strain evidence="5">CNM-CM6106</strain>
    </source>
</reference>
<dbReference type="InterPro" id="IPR031804">
    <property type="entry name" value="DUF4743"/>
</dbReference>
<organism evidence="4 6">
    <name type="scientific">Aspergillus hiratsukae</name>
    <dbReference type="NCBI Taxonomy" id="1194566"/>
    <lineage>
        <taxon>Eukaryota</taxon>
        <taxon>Fungi</taxon>
        <taxon>Dikarya</taxon>
        <taxon>Ascomycota</taxon>
        <taxon>Pezizomycotina</taxon>
        <taxon>Eurotiomycetes</taxon>
        <taxon>Eurotiomycetidae</taxon>
        <taxon>Eurotiales</taxon>
        <taxon>Aspergillaceae</taxon>
        <taxon>Aspergillus</taxon>
        <taxon>Aspergillus subgen. Fumigati</taxon>
    </lineage>
</organism>
<dbReference type="SUPFAM" id="SSF51735">
    <property type="entry name" value="NAD(P)-binding Rossmann-fold domains"/>
    <property type="match status" value="2"/>
</dbReference>
<dbReference type="GO" id="GO:0044715">
    <property type="term" value="F:8-oxo-dGDP phosphatase activity"/>
    <property type="evidence" value="ECO:0007669"/>
    <property type="project" value="UniProtKB-ARBA"/>
</dbReference>
<dbReference type="GO" id="GO:0005634">
    <property type="term" value="C:nucleus"/>
    <property type="evidence" value="ECO:0007669"/>
    <property type="project" value="TreeGrafter"/>
</dbReference>
<dbReference type="InterPro" id="IPR008030">
    <property type="entry name" value="NmrA-like"/>
</dbReference>
<proteinExistence type="inferred from homology"/>
<dbReference type="Gene3D" id="3.90.79.10">
    <property type="entry name" value="Nucleoside Triphosphate Pyrophosphohydrolase"/>
    <property type="match status" value="1"/>
</dbReference>
<name>A0A8H6UA21_9EURO</name>
<comment type="similarity">
    <text evidence="1">Belongs to the NmrA-type oxidoreductase family.</text>
</comment>
<keyword evidence="2" id="KW-0521">NADP</keyword>
<dbReference type="AlphaFoldDB" id="A0A8H6UA21"/>
<sequence>MSKLITVFGATGNQGGSVIKHILEDPQLSEEYKIRGITRDTSKKSAQELVKQGVEVVSADLNSVESLTNALKGTHTVFLVTNYWETANGDIEYSQGKNVTDVAKSIGVSHIIFSSLPHVTESTNGRLSHVPHFDSKANIEKYIRGSGLQCTFVLPGYYMSNFTSMIRKGENGVYQLFYPVDGQKAKFPLFDAAKDTGLFVRAALKNMDKLKGKHVLAAAAYYTPEEIIGTFSEVTGKKAVFVRVTPEQYTASFPEAVAQEYLENHLFVEDPGYFLGESLDDSLKLLDSKPTSWAEFVQKNAAAWEGHPFSATGAMVDIPWTGDLALPRLGLADAQWETLCGRGPAPFDAIIYNGAAVHWVYDYGRLCGPNVQGTLSLLTALAHSSAPMHFTYVSALQPGSDTVPDGDEGYPDDPSLTDGYTQTKYVSKMRISRFAKQRAGQHAVAIVRPGLMIGSPTDGIANTDDVIWCTMAAAIEIGAYNCDEDDAWLYVAPVDSVAAVIIHETLYCSRGLEEGPIALTSIEDRLFIKDFWYAIRYATMQSLDSLAGTLWWNRIKAQVKTGGQSHSLWPVMDFIETTAGRLGLPTKGTMLQPASLSTMIWMAVVRNAHFPYHEEEPARSTETLKHYHAFKVQGINATLGYIPNTLIQCIPWPKEHWVIDSPGAVLLMTPPDNAASTRTQIIQDAINRIIQAGYRDILKGWRNERFPAYGPSGDVVLEIERSASALFGIVTSGVQMLCYVKDADDGIRLWIARRSMQKQTYPGMLDCTAAGALGVGESPRSAMVLEATEEASIEREIIENGMTYVGCISYFHMKGSSVASGSEGASTAVLLPEVEYLYELQLDRDIVPRPKDAEVEDFRLWNVAEVLKALGGGMFKPNSAVVVIDFFIRHGIITPETEPAYYDIKRRLHRRLSFPTADWST</sequence>
<evidence type="ECO:0000256" key="2">
    <source>
        <dbReference type="ARBA" id="ARBA00022857"/>
    </source>
</evidence>
<dbReference type="Proteomes" id="UP000662466">
    <property type="component" value="Unassembled WGS sequence"/>
</dbReference>
<dbReference type="Proteomes" id="UP000630445">
    <property type="component" value="Unassembled WGS sequence"/>
</dbReference>
<dbReference type="OrthoDB" id="3358371at2759"/>
<dbReference type="Gene3D" id="3.90.25.10">
    <property type="entry name" value="UDP-galactose 4-epimerase, domain 1"/>
    <property type="match status" value="1"/>
</dbReference>
<dbReference type="InterPro" id="IPR036291">
    <property type="entry name" value="NAD(P)-bd_dom_sf"/>
</dbReference>
<dbReference type="SUPFAM" id="SSF55811">
    <property type="entry name" value="Nudix"/>
    <property type="match status" value="1"/>
</dbReference>
<dbReference type="InterPro" id="IPR000086">
    <property type="entry name" value="NUDIX_hydrolase_dom"/>
</dbReference>
<dbReference type="FunFam" id="3.90.79.10:FF:000019">
    <property type="entry name" value="Thiamin pyrophosphokinase, putative"/>
    <property type="match status" value="1"/>
</dbReference>
<comment type="caution">
    <text evidence="4">The sequence shown here is derived from an EMBL/GenBank/DDBJ whole genome shotgun (WGS) entry which is preliminary data.</text>
</comment>
<dbReference type="Pfam" id="PF15916">
    <property type="entry name" value="DUF4743"/>
    <property type="match status" value="1"/>
</dbReference>
<evidence type="ECO:0000313" key="6">
    <source>
        <dbReference type="Proteomes" id="UP000630445"/>
    </source>
</evidence>
<dbReference type="PROSITE" id="PS51462">
    <property type="entry name" value="NUDIX"/>
    <property type="match status" value="1"/>
</dbReference>
<feature type="domain" description="Nudix hydrolase" evidence="3">
    <location>
        <begin position="731"/>
        <end position="888"/>
    </location>
</feature>
<dbReference type="InterPro" id="IPR051164">
    <property type="entry name" value="NmrA-like_oxidored"/>
</dbReference>